<sequence length="122" mass="14254">MKINLKNTKENYQKSKRVLLIEHKEKYIKRMKVEPTDQYGMGFNSRIWGKGQEDASANTKRSIRFRRHTYTVLSTIDTKNLKELGNIIKLSQSSDLFSLFSDLGGIFDIATDHLYSKKEYSK</sequence>
<evidence type="ECO:0000313" key="1">
    <source>
        <dbReference type="EMBL" id="XPC85452.1"/>
    </source>
</evidence>
<gene>
    <name evidence="1" type="ORF">QIA18_04910</name>
</gene>
<accession>A0ACD5GKF1</accession>
<keyword evidence="2" id="KW-1185">Reference proteome</keyword>
<protein>
    <submittedName>
        <fullName evidence="1">CRASP family complement regulator-acquiring lipoprotein</fullName>
    </submittedName>
</protein>
<proteinExistence type="predicted"/>
<name>A0ACD5GKF1_9SPIR</name>
<keyword evidence="1" id="KW-0449">Lipoprotein</keyword>
<organism evidence="1 2">
    <name type="scientific">Borreliella carolinensis</name>
    <dbReference type="NCBI Taxonomy" id="478174"/>
    <lineage>
        <taxon>Bacteria</taxon>
        <taxon>Pseudomonadati</taxon>
        <taxon>Spirochaetota</taxon>
        <taxon>Spirochaetia</taxon>
        <taxon>Spirochaetales</taxon>
        <taxon>Borreliaceae</taxon>
        <taxon>Borreliella</taxon>
    </lineage>
</organism>
<evidence type="ECO:0000313" key="2">
    <source>
        <dbReference type="Proteomes" id="UP001304851"/>
    </source>
</evidence>
<keyword evidence="1" id="KW-0614">Plasmid</keyword>
<geneLocation type="plasmid" evidence="1 2">
    <name>lp28-4</name>
</geneLocation>
<dbReference type="Proteomes" id="UP001304851">
    <property type="component" value="Plasmid lp28-4"/>
</dbReference>
<reference evidence="1" key="1">
    <citation type="submission" date="2024-11" db="EMBL/GenBank/DDBJ databases">
        <title>Sequencing of Borrelia variable plasmids from multiple Borrelia sensu lato isolates.</title>
        <authorList>
            <person name="Mongodin E.F."/>
            <person name="Rudenko N."/>
            <person name="Fraser C.M."/>
            <person name="Schutzer S."/>
            <person name="Luft B."/>
            <person name="Morgan R."/>
            <person name="Casjens S."/>
            <person name="Qiu W."/>
        </authorList>
    </citation>
    <scope>NUCLEOTIDE SEQUENCE</scope>
    <source>
        <strain evidence="1">SCGT-18</strain>
    </source>
</reference>
<dbReference type="EMBL" id="CP179465">
    <property type="protein sequence ID" value="XPC85452.1"/>
    <property type="molecule type" value="Genomic_DNA"/>
</dbReference>